<accession>A0A0M7AW04</accession>
<dbReference type="EMBL" id="CXWC01000018">
    <property type="protein sequence ID" value="CTQ79365.1"/>
    <property type="molecule type" value="Genomic_DNA"/>
</dbReference>
<dbReference type="InterPro" id="IPR011006">
    <property type="entry name" value="CheY-like_superfamily"/>
</dbReference>
<dbReference type="GO" id="GO:0006355">
    <property type="term" value="P:regulation of DNA-templated transcription"/>
    <property type="evidence" value="ECO:0007669"/>
    <property type="project" value="InterPro"/>
</dbReference>
<dbReference type="GO" id="GO:0000160">
    <property type="term" value="P:phosphorelay signal transduction system"/>
    <property type="evidence" value="ECO:0007669"/>
    <property type="project" value="InterPro"/>
</dbReference>
<dbReference type="Pfam" id="PF00072">
    <property type="entry name" value="Response_reg"/>
    <property type="match status" value="1"/>
</dbReference>
<evidence type="ECO:0000256" key="1">
    <source>
        <dbReference type="ARBA" id="ARBA00023015"/>
    </source>
</evidence>
<keyword evidence="8" id="KW-1185">Reference proteome</keyword>
<evidence type="ECO:0000256" key="4">
    <source>
        <dbReference type="PROSITE-ProRule" id="PRU00169"/>
    </source>
</evidence>
<dbReference type="InterPro" id="IPR001789">
    <property type="entry name" value="Sig_transdc_resp-reg_receiver"/>
</dbReference>
<dbReference type="InterPro" id="IPR039420">
    <property type="entry name" value="WalR-like"/>
</dbReference>
<dbReference type="STRING" id="311410.LA5095_05957"/>
<name>A0A0M7AW04_9HYPH</name>
<proteinExistence type="predicted"/>
<dbReference type="SUPFAM" id="SSF52172">
    <property type="entry name" value="CheY-like"/>
    <property type="match status" value="1"/>
</dbReference>
<dbReference type="PROSITE" id="PS50043">
    <property type="entry name" value="HTH_LUXR_2"/>
    <property type="match status" value="1"/>
</dbReference>
<keyword evidence="1" id="KW-0805">Transcription regulation</keyword>
<dbReference type="InterPro" id="IPR000792">
    <property type="entry name" value="Tscrpt_reg_LuxR_C"/>
</dbReference>
<gene>
    <name evidence="7" type="primary">phoP</name>
    <name evidence="7" type="ORF">LA5096_06156</name>
</gene>
<dbReference type="SMART" id="SM00421">
    <property type="entry name" value="HTH_LUXR"/>
    <property type="match status" value="1"/>
</dbReference>
<dbReference type="PROSITE" id="PS00622">
    <property type="entry name" value="HTH_LUXR_1"/>
    <property type="match status" value="1"/>
</dbReference>
<dbReference type="AlphaFoldDB" id="A0A0M7AW04"/>
<evidence type="ECO:0000256" key="2">
    <source>
        <dbReference type="ARBA" id="ARBA00023125"/>
    </source>
</evidence>
<keyword evidence="2" id="KW-0238">DNA-binding</keyword>
<dbReference type="Pfam" id="PF00196">
    <property type="entry name" value="GerE"/>
    <property type="match status" value="1"/>
</dbReference>
<dbReference type="GO" id="GO:0003677">
    <property type="term" value="F:DNA binding"/>
    <property type="evidence" value="ECO:0007669"/>
    <property type="project" value="UniProtKB-KW"/>
</dbReference>
<dbReference type="PANTHER" id="PTHR43214">
    <property type="entry name" value="TWO-COMPONENT RESPONSE REGULATOR"/>
    <property type="match status" value="1"/>
</dbReference>
<keyword evidence="3" id="KW-0804">Transcription</keyword>
<dbReference type="PRINTS" id="PR00038">
    <property type="entry name" value="HTHLUXR"/>
</dbReference>
<organism evidence="7 8">
    <name type="scientific">Roseibium album</name>
    <dbReference type="NCBI Taxonomy" id="311410"/>
    <lineage>
        <taxon>Bacteria</taxon>
        <taxon>Pseudomonadati</taxon>
        <taxon>Pseudomonadota</taxon>
        <taxon>Alphaproteobacteria</taxon>
        <taxon>Hyphomicrobiales</taxon>
        <taxon>Stappiaceae</taxon>
        <taxon>Roseibium</taxon>
    </lineage>
</organism>
<reference evidence="8" key="1">
    <citation type="submission" date="2015-07" db="EMBL/GenBank/DDBJ databases">
        <authorList>
            <person name="Rodrigo-Torres Lidia"/>
            <person name="Arahal R.David."/>
        </authorList>
    </citation>
    <scope>NUCLEOTIDE SEQUENCE [LARGE SCALE GENOMIC DNA]</scope>
    <source>
        <strain evidence="8">CECT 5096</strain>
    </source>
</reference>
<dbReference type="CDD" id="cd06170">
    <property type="entry name" value="LuxR_C_like"/>
    <property type="match status" value="1"/>
</dbReference>
<keyword evidence="4" id="KW-0597">Phosphoprotein</keyword>
<protein>
    <submittedName>
        <fullName evidence="7">Alkaline phosphatase synthesis transcriptional regulatory protein PhoP</fullName>
    </submittedName>
</protein>
<feature type="domain" description="HTH luxR-type" evidence="5">
    <location>
        <begin position="243"/>
        <end position="308"/>
    </location>
</feature>
<evidence type="ECO:0000313" key="8">
    <source>
        <dbReference type="Proteomes" id="UP000049983"/>
    </source>
</evidence>
<dbReference type="Gene3D" id="3.40.50.2300">
    <property type="match status" value="1"/>
</dbReference>
<feature type="modified residue" description="4-aspartylphosphate" evidence="4">
    <location>
        <position position="60"/>
    </location>
</feature>
<evidence type="ECO:0000259" key="6">
    <source>
        <dbReference type="PROSITE" id="PS50110"/>
    </source>
</evidence>
<dbReference type="InterPro" id="IPR036388">
    <property type="entry name" value="WH-like_DNA-bd_sf"/>
</dbReference>
<dbReference type="Gene3D" id="1.10.10.10">
    <property type="entry name" value="Winged helix-like DNA-binding domain superfamily/Winged helix DNA-binding domain"/>
    <property type="match status" value="1"/>
</dbReference>
<dbReference type="InterPro" id="IPR016032">
    <property type="entry name" value="Sig_transdc_resp-reg_C-effctor"/>
</dbReference>
<dbReference type="SMART" id="SM00448">
    <property type="entry name" value="REC"/>
    <property type="match status" value="1"/>
</dbReference>
<dbReference type="FunFam" id="1.10.10.10:FF:000153">
    <property type="entry name" value="LuxR family transcriptional regulator"/>
    <property type="match status" value="1"/>
</dbReference>
<evidence type="ECO:0000313" key="7">
    <source>
        <dbReference type="EMBL" id="CTQ79365.1"/>
    </source>
</evidence>
<dbReference type="OrthoDB" id="5292887at2"/>
<dbReference type="Proteomes" id="UP000049983">
    <property type="component" value="Unassembled WGS sequence"/>
</dbReference>
<dbReference type="SUPFAM" id="SSF46894">
    <property type="entry name" value="C-terminal effector domain of the bipartite response regulators"/>
    <property type="match status" value="1"/>
</dbReference>
<feature type="domain" description="Response regulatory" evidence="6">
    <location>
        <begin position="11"/>
        <end position="127"/>
    </location>
</feature>
<evidence type="ECO:0000259" key="5">
    <source>
        <dbReference type="PROSITE" id="PS50043"/>
    </source>
</evidence>
<dbReference type="PROSITE" id="PS50110">
    <property type="entry name" value="RESPONSE_REGULATORY"/>
    <property type="match status" value="1"/>
</dbReference>
<sequence>MIMNAPSPSETVLVVDDAPASLGMLTSALEEAGYTVLVAQDGRKAIDIATKVTPSAILMDAVMPELDGFETSKQIKRHEALRDVPVLFMTGLSQTEHIVRGLESGGVDYITKPVDPEELIARLRVHIANARNSHSAHVALDASGRFLVSVDLSGAICWATTQAMALIDDSWRQGEVPSGQLTQDTVEWLRNYLIEAGRGAHVSNDVVTTMGGTKLRFSYAGQISSGEHLLRVAEMVDGRPSDILRKSFDLTEREAEVLMWIANGKSNKEIAAILEMSPRTVNKHLDRIFGKLGVENRTSAAVISLKRLLES</sequence>
<evidence type="ECO:0000256" key="3">
    <source>
        <dbReference type="ARBA" id="ARBA00023163"/>
    </source>
</evidence>